<evidence type="ECO:0000259" key="4">
    <source>
        <dbReference type="Pfam" id="PF22124"/>
    </source>
</evidence>
<dbReference type="GO" id="GO:0005975">
    <property type="term" value="P:carbohydrate metabolic process"/>
    <property type="evidence" value="ECO:0007669"/>
    <property type="project" value="InterPro"/>
</dbReference>
<dbReference type="Pfam" id="PF14498">
    <property type="entry name" value="Glyco_hyd_65N_2"/>
    <property type="match status" value="1"/>
</dbReference>
<dbReference type="PANTHER" id="PTHR31084">
    <property type="entry name" value="ALPHA-L-FUCOSIDASE 2"/>
    <property type="match status" value="1"/>
</dbReference>
<dbReference type="Gene3D" id="2.60.40.1180">
    <property type="entry name" value="Golgi alpha-mannosidase II"/>
    <property type="match status" value="1"/>
</dbReference>
<dbReference type="Gene3D" id="1.50.10.10">
    <property type="match status" value="1"/>
</dbReference>
<dbReference type="Pfam" id="PF22124">
    <property type="entry name" value="Glyco_hydro_95_cat"/>
    <property type="match status" value="1"/>
</dbReference>
<evidence type="ECO:0000313" key="5">
    <source>
        <dbReference type="EMBL" id="TGD78831.1"/>
    </source>
</evidence>
<feature type="chain" id="PRO_5021283415" evidence="1">
    <location>
        <begin position="26"/>
        <end position="825"/>
    </location>
</feature>
<dbReference type="InterPro" id="IPR016518">
    <property type="entry name" value="Alpha-L-fucosidase"/>
</dbReference>
<dbReference type="Gene3D" id="2.70.98.50">
    <property type="entry name" value="putative glycoside hydrolase family protein from bacillus halodurans"/>
    <property type="match status" value="1"/>
</dbReference>
<proteinExistence type="predicted"/>
<keyword evidence="1" id="KW-0732">Signal</keyword>
<feature type="domain" description="Alpha fucosidase A-like C-terminal" evidence="3">
    <location>
        <begin position="701"/>
        <end position="765"/>
    </location>
</feature>
<organism evidence="5 6">
    <name type="scientific">Hymenobacter wooponensis</name>
    <dbReference type="NCBI Taxonomy" id="1525360"/>
    <lineage>
        <taxon>Bacteria</taxon>
        <taxon>Pseudomonadati</taxon>
        <taxon>Bacteroidota</taxon>
        <taxon>Cytophagia</taxon>
        <taxon>Cytophagales</taxon>
        <taxon>Hymenobacteraceae</taxon>
        <taxon>Hymenobacter</taxon>
    </lineage>
</organism>
<dbReference type="PANTHER" id="PTHR31084:SF0">
    <property type="entry name" value="ALPHA-L-FUCOSIDASE 2"/>
    <property type="match status" value="1"/>
</dbReference>
<dbReference type="EMBL" id="SRKZ01000005">
    <property type="protein sequence ID" value="TGD78831.1"/>
    <property type="molecule type" value="Genomic_DNA"/>
</dbReference>
<gene>
    <name evidence="5" type="ORF">EU557_17795</name>
</gene>
<feature type="signal peptide" evidence="1">
    <location>
        <begin position="1"/>
        <end position="25"/>
    </location>
</feature>
<sequence>MILSRRRTYLLALIAFLCISLQTQAQNPMVLWYAKPAANWNEALPIGNGRLAAMVFGQPGREQLQLNEETVWAGEPGNNVVSGVYEGVQGIRKLLFEGKYKEAQDLSNKIFPRKAAPTSNYGMPYQTVGNLLLTFPGHETATNYYRDLDIQQAVVKVRYQVKGITYTRETFASLPDQVIVVRLTASKPGSITCRLGLNSPQLIHRVQTEPTKLVLTGVSGSHDNKAGKVKFQAHIVPKVEGGTLTSTDSTLQITGATAATVYISIGTNFKNYHDLSGDESAKAGSYLPAALARAYPAAKAAHVASYRRYFDRVSLNLGSTEAVKKPTDVRLAEFAAGHDPGLAALYFQFGRYLLICSSQPGTQPANLQGKWNDKLAPPWDSKYTVNINTEMNYWPAEVTNLPELHQPLFSMLKALAETGRESASAIYHARGWNMHHNTDLWRITGNVDGGFYGMWPMGGAWLTQHLWQHYLFTGNHAFLREYYPVLKGAALFYADALQEEPSHKWLVVAPSMSPENTYQSGVGVSAGTTMDNQLVFDVFTNAIRAAAILNTDQPFADTLRCLLNRLPPMQVGQHNQLQEWLQDWDKPDDKHRHVSHLYGLYPSQQISPYANPELFAAAQNSLVYRGDKSTGWSMGWKVNLWARLLDGNRAYKLIADQLSPAGTEASGQNGGTYPNLLDAHPPFQIDGNFGCTSGIAEMLVQSHDGAIDILPALPDAWPTGEVKGLVARGGYVVDLAWAKGKVTHLQITSRLGGNCRVRLHSQVAAGGKAKLTPARGTNPNPFYQNAAIQPPLISAKATIKKPVLAPSFVYDLNTKAGATYTFSGK</sequence>
<evidence type="ECO:0000259" key="3">
    <source>
        <dbReference type="Pfam" id="PF21307"/>
    </source>
</evidence>
<keyword evidence="6" id="KW-1185">Reference proteome</keyword>
<feature type="domain" description="Glycosyl hydrolase family 95 catalytic" evidence="4">
    <location>
        <begin position="295"/>
        <end position="699"/>
    </location>
</feature>
<dbReference type="OrthoDB" id="9802600at2"/>
<reference evidence="5 6" key="1">
    <citation type="submission" date="2019-04" db="EMBL/GenBank/DDBJ databases">
        <authorList>
            <person name="Feng G."/>
            <person name="Zhang J."/>
            <person name="Zhu H."/>
        </authorList>
    </citation>
    <scope>NUCLEOTIDE SEQUENCE [LARGE SCALE GENOMIC DNA]</scope>
    <source>
        <strain evidence="5 6">JCM 19491</strain>
    </source>
</reference>
<dbReference type="Pfam" id="PF21307">
    <property type="entry name" value="Glyco_hydro_95_C"/>
    <property type="match status" value="1"/>
</dbReference>
<dbReference type="InterPro" id="IPR008928">
    <property type="entry name" value="6-hairpin_glycosidase_sf"/>
</dbReference>
<evidence type="ECO:0000259" key="2">
    <source>
        <dbReference type="Pfam" id="PF14498"/>
    </source>
</evidence>
<dbReference type="AlphaFoldDB" id="A0A4Z0MH31"/>
<dbReference type="PIRSF" id="PIRSF007663">
    <property type="entry name" value="UCP007663"/>
    <property type="match status" value="1"/>
</dbReference>
<dbReference type="InterPro" id="IPR054363">
    <property type="entry name" value="GH95_cat"/>
</dbReference>
<dbReference type="InterPro" id="IPR012341">
    <property type="entry name" value="6hp_glycosidase-like_sf"/>
</dbReference>
<accession>A0A4Z0MH31</accession>
<dbReference type="GO" id="GO:0004560">
    <property type="term" value="F:alpha-L-fucosidase activity"/>
    <property type="evidence" value="ECO:0007669"/>
    <property type="project" value="InterPro"/>
</dbReference>
<dbReference type="InterPro" id="IPR013780">
    <property type="entry name" value="Glyco_hydro_b"/>
</dbReference>
<name>A0A4Z0MH31_9BACT</name>
<protein>
    <submittedName>
        <fullName evidence="5">Glycoside hydrolase family 95 protein</fullName>
    </submittedName>
</protein>
<dbReference type="SUPFAM" id="SSF48208">
    <property type="entry name" value="Six-hairpin glycosidases"/>
    <property type="match status" value="1"/>
</dbReference>
<feature type="domain" description="Glycosyl hydrolase family 95 N-terminal" evidence="2">
    <location>
        <begin position="31"/>
        <end position="272"/>
    </location>
</feature>
<keyword evidence="5" id="KW-0378">Hydrolase</keyword>
<comment type="caution">
    <text evidence="5">The sequence shown here is derived from an EMBL/GenBank/DDBJ whole genome shotgun (WGS) entry which is preliminary data.</text>
</comment>
<dbReference type="Proteomes" id="UP000298284">
    <property type="component" value="Unassembled WGS sequence"/>
</dbReference>
<evidence type="ECO:0000256" key="1">
    <source>
        <dbReference type="SAM" id="SignalP"/>
    </source>
</evidence>
<dbReference type="InterPro" id="IPR049053">
    <property type="entry name" value="AFCA-like_C"/>
</dbReference>
<evidence type="ECO:0000313" key="6">
    <source>
        <dbReference type="Proteomes" id="UP000298284"/>
    </source>
</evidence>
<dbReference type="InterPro" id="IPR027414">
    <property type="entry name" value="GH95_N_dom"/>
</dbReference>